<name>A0A7I7JWR5_9MYCO</name>
<accession>A0A7I7JWR5</accession>
<dbReference type="GO" id="GO:0045454">
    <property type="term" value="P:cell redox homeostasis"/>
    <property type="evidence" value="ECO:0007669"/>
    <property type="project" value="TreeGrafter"/>
</dbReference>
<protein>
    <submittedName>
        <fullName evidence="1">Uncharacterized protein</fullName>
    </submittedName>
</protein>
<dbReference type="InterPro" id="IPR051548">
    <property type="entry name" value="Grx-like_ET"/>
</dbReference>
<evidence type="ECO:0000313" key="2">
    <source>
        <dbReference type="Proteomes" id="UP000467006"/>
    </source>
</evidence>
<proteinExistence type="predicted"/>
<dbReference type="Proteomes" id="UP000467006">
    <property type="component" value="Chromosome"/>
</dbReference>
<dbReference type="InterPro" id="IPR014025">
    <property type="entry name" value="Glutaredoxin_subgr"/>
</dbReference>
<dbReference type="CDD" id="cd02976">
    <property type="entry name" value="NrdH"/>
    <property type="match status" value="1"/>
</dbReference>
<keyword evidence="2" id="KW-1185">Reference proteome</keyword>
<dbReference type="OrthoDB" id="8991911at2"/>
<dbReference type="InterPro" id="IPR036249">
    <property type="entry name" value="Thioredoxin-like_sf"/>
</dbReference>
<dbReference type="RefSeq" id="WP_098002695.1">
    <property type="nucleotide sequence ID" value="NZ_AP022563.1"/>
</dbReference>
<sequence>MTESDAAGAPVVEVYWRPGCPFCRGLLRSLRKSGLVLREVNIWEDPEAAARVRSVADGNETVPTVFIDELALVNPSSRQVLRAAGVQPPPRLWDRLGLGRGSGGREAASGREG</sequence>
<dbReference type="PANTHER" id="PTHR34386">
    <property type="entry name" value="GLUTAREDOXIN"/>
    <property type="match status" value="1"/>
</dbReference>
<dbReference type="PANTHER" id="PTHR34386:SF1">
    <property type="entry name" value="GLUTAREDOXIN-LIKE PROTEIN NRDH"/>
    <property type="match status" value="1"/>
</dbReference>
<dbReference type="PROSITE" id="PS51354">
    <property type="entry name" value="GLUTAREDOXIN_2"/>
    <property type="match status" value="1"/>
</dbReference>
<dbReference type="SUPFAM" id="SSF52833">
    <property type="entry name" value="Thioredoxin-like"/>
    <property type="match status" value="1"/>
</dbReference>
<dbReference type="InterPro" id="IPR002109">
    <property type="entry name" value="Glutaredoxin"/>
</dbReference>
<reference evidence="1 2" key="1">
    <citation type="journal article" date="2019" name="Emerg. Microbes Infect.">
        <title>Comprehensive subspecies identification of 175 nontuberculous mycobacteria species based on 7547 genomic profiles.</title>
        <authorList>
            <person name="Matsumoto Y."/>
            <person name="Kinjo T."/>
            <person name="Motooka D."/>
            <person name="Nabeya D."/>
            <person name="Jung N."/>
            <person name="Uechi K."/>
            <person name="Horii T."/>
            <person name="Iida T."/>
            <person name="Fujita J."/>
            <person name="Nakamura S."/>
        </authorList>
    </citation>
    <scope>NUCLEOTIDE SEQUENCE [LARGE SCALE GENOMIC DNA]</scope>
    <source>
        <strain evidence="1 2">JCM 6396</strain>
    </source>
</reference>
<evidence type="ECO:0000313" key="1">
    <source>
        <dbReference type="EMBL" id="BBX16270.1"/>
    </source>
</evidence>
<dbReference type="GO" id="GO:0009055">
    <property type="term" value="F:electron transfer activity"/>
    <property type="evidence" value="ECO:0007669"/>
    <property type="project" value="TreeGrafter"/>
</dbReference>
<dbReference type="KEGG" id="mdu:MDUV_11300"/>
<dbReference type="Gene3D" id="3.40.30.10">
    <property type="entry name" value="Glutaredoxin"/>
    <property type="match status" value="1"/>
</dbReference>
<organism evidence="1 2">
    <name type="scientific">Mycolicibacterium duvalii</name>
    <dbReference type="NCBI Taxonomy" id="39688"/>
    <lineage>
        <taxon>Bacteria</taxon>
        <taxon>Bacillati</taxon>
        <taxon>Actinomycetota</taxon>
        <taxon>Actinomycetes</taxon>
        <taxon>Mycobacteriales</taxon>
        <taxon>Mycobacteriaceae</taxon>
        <taxon>Mycolicibacterium</taxon>
    </lineage>
</organism>
<gene>
    <name evidence="1" type="ORF">MDUV_11300</name>
</gene>
<dbReference type="AlphaFoldDB" id="A0A7I7JWR5"/>
<dbReference type="Pfam" id="PF00462">
    <property type="entry name" value="Glutaredoxin"/>
    <property type="match status" value="1"/>
</dbReference>
<dbReference type="PRINTS" id="PR00160">
    <property type="entry name" value="GLUTAREDOXIN"/>
</dbReference>
<dbReference type="EMBL" id="AP022563">
    <property type="protein sequence ID" value="BBX16270.1"/>
    <property type="molecule type" value="Genomic_DNA"/>
</dbReference>